<dbReference type="InterPro" id="IPR011701">
    <property type="entry name" value="MFS"/>
</dbReference>
<comment type="caution">
    <text evidence="1">The sequence shown here is derived from an EMBL/GenBank/DDBJ whole genome shotgun (WGS) entry which is preliminary data.</text>
</comment>
<dbReference type="SUPFAM" id="SSF103473">
    <property type="entry name" value="MFS general substrate transporter"/>
    <property type="match status" value="1"/>
</dbReference>
<dbReference type="Pfam" id="PF07690">
    <property type="entry name" value="MFS_1"/>
    <property type="match status" value="1"/>
</dbReference>
<dbReference type="PANTHER" id="PTHR43266:SF2">
    <property type="entry name" value="MAJOR FACILITATOR SUPERFAMILY (MFS) PROFILE DOMAIN-CONTAINING PROTEIN"/>
    <property type="match status" value="1"/>
</dbReference>
<dbReference type="InterPro" id="IPR036259">
    <property type="entry name" value="MFS_trans_sf"/>
</dbReference>
<dbReference type="PANTHER" id="PTHR43266">
    <property type="entry name" value="MACROLIDE-EFFLUX PROTEIN"/>
    <property type="match status" value="1"/>
</dbReference>
<keyword evidence="2" id="KW-1185">Reference proteome</keyword>
<sequence>MQTISSRLINRNYARLWYGHAVSTVGDYVFDTTLVLWVATVLAKNRSWAPAAVSGVLLAVGAAVLVVGPLAGVFVDRWNRRRTMLRTEVIRAVLVGILAVLSFLPTSALPVYLWLGLVYAVVFGVNATGQFFGPARFAVLGQIVTGEADRTRAAGISQATTATAAIVGPPLAAPLLFTVGVQWALLINAVSYVFSYVAIRSVRIEEPEQAPADPAAAPSAAPSASSSLFKEFGEGLRFFVGNRFLVALLAIAVIAQCGTGAINSLDVFFVTENLHTAPHLYGFMSMAFGIGAIAGSLWAGRVVRRLGARTTTWAALLITGLLVVGYARQTDFWSGLAFLAAFSIPVAMLNTAMTPLLLEATPQEYLGRMVAVFNPVNQLASMLSVVVAGWLASTVLRNFHGRFAGMRFGRIDTLFAVAGLFIVLAAGFAYLVLPRQEQQQDGPLPEPELVAQGPAQGAAE</sequence>
<protein>
    <submittedName>
        <fullName evidence="1">MFS transporter</fullName>
    </submittedName>
</protein>
<dbReference type="EMBL" id="JBHEZX010000007">
    <property type="protein sequence ID" value="MFC1411296.1"/>
    <property type="molecule type" value="Genomic_DNA"/>
</dbReference>
<evidence type="ECO:0000313" key="1">
    <source>
        <dbReference type="EMBL" id="MFC1411296.1"/>
    </source>
</evidence>
<dbReference type="CDD" id="cd06173">
    <property type="entry name" value="MFS_MefA_like"/>
    <property type="match status" value="1"/>
</dbReference>
<evidence type="ECO:0000313" key="2">
    <source>
        <dbReference type="Proteomes" id="UP001592582"/>
    </source>
</evidence>
<name>A0ABV6VC40_9ACTN</name>
<gene>
    <name evidence="1" type="ORF">ACEZDG_18695</name>
</gene>
<dbReference type="Gene3D" id="1.20.1250.20">
    <property type="entry name" value="MFS general substrate transporter like domains"/>
    <property type="match status" value="2"/>
</dbReference>
<organism evidence="1 2">
    <name type="scientific">Streptacidiphilus alkalitolerans</name>
    <dbReference type="NCBI Taxonomy" id="3342712"/>
    <lineage>
        <taxon>Bacteria</taxon>
        <taxon>Bacillati</taxon>
        <taxon>Actinomycetota</taxon>
        <taxon>Actinomycetes</taxon>
        <taxon>Kitasatosporales</taxon>
        <taxon>Streptomycetaceae</taxon>
        <taxon>Streptacidiphilus</taxon>
    </lineage>
</organism>
<dbReference type="InterPro" id="IPR020846">
    <property type="entry name" value="MFS_dom"/>
</dbReference>
<proteinExistence type="predicted"/>
<reference evidence="1 2" key="1">
    <citation type="submission" date="2024-09" db="EMBL/GenBank/DDBJ databases">
        <authorList>
            <person name="Lee S.D."/>
        </authorList>
    </citation>
    <scope>NUCLEOTIDE SEQUENCE [LARGE SCALE GENOMIC DNA]</scope>
    <source>
        <strain evidence="1 2">N1-1</strain>
    </source>
</reference>
<dbReference type="Proteomes" id="UP001592582">
    <property type="component" value="Unassembled WGS sequence"/>
</dbReference>
<accession>A0ABV6VC40</accession>
<dbReference type="PROSITE" id="PS50850">
    <property type="entry name" value="MFS"/>
    <property type="match status" value="1"/>
</dbReference>